<reference evidence="17" key="2">
    <citation type="submission" date="2020-09" db="EMBL/GenBank/DDBJ databases">
        <authorList>
            <person name="Sun Q."/>
            <person name="Kim S."/>
        </authorList>
    </citation>
    <scope>NUCLEOTIDE SEQUENCE</scope>
    <source>
        <strain evidence="17">KCTC 42097</strain>
    </source>
</reference>
<dbReference type="InterPro" id="IPR018044">
    <property type="entry name" value="Peptidase_S11"/>
</dbReference>
<dbReference type="UniPathway" id="UPA00219"/>
<evidence type="ECO:0000256" key="8">
    <source>
        <dbReference type="ARBA" id="ARBA00022801"/>
    </source>
</evidence>
<name>A0A8J3GFV4_9HYPH</name>
<feature type="chain" id="PRO_5035168088" description="serine-type D-Ala-D-Ala carboxypeptidase" evidence="15">
    <location>
        <begin position="25"/>
        <end position="398"/>
    </location>
</feature>
<evidence type="ECO:0000256" key="12">
    <source>
        <dbReference type="ARBA" id="ARBA00034000"/>
    </source>
</evidence>
<dbReference type="Gene3D" id="2.60.410.10">
    <property type="entry name" value="D-Ala-D-Ala carboxypeptidase, C-terminal domain"/>
    <property type="match status" value="1"/>
</dbReference>
<dbReference type="GO" id="GO:0006508">
    <property type="term" value="P:proteolysis"/>
    <property type="evidence" value="ECO:0007669"/>
    <property type="project" value="UniProtKB-KW"/>
</dbReference>
<dbReference type="SUPFAM" id="SSF69189">
    <property type="entry name" value="Penicillin-binding protein associated domain"/>
    <property type="match status" value="1"/>
</dbReference>
<comment type="similarity">
    <text evidence="3 14">Belongs to the peptidase S11 family.</text>
</comment>
<comment type="pathway">
    <text evidence="2">Cell wall biogenesis; peptidoglycan biosynthesis.</text>
</comment>
<dbReference type="AlphaFoldDB" id="A0A8J3GFV4"/>
<evidence type="ECO:0000259" key="16">
    <source>
        <dbReference type="SMART" id="SM00936"/>
    </source>
</evidence>
<protein>
    <recommendedName>
        <fullName evidence="4">serine-type D-Ala-D-Ala carboxypeptidase</fullName>
        <ecNumber evidence="4">3.4.16.4</ecNumber>
    </recommendedName>
</protein>
<keyword evidence="9" id="KW-0133">Cell shape</keyword>
<evidence type="ECO:0000256" key="4">
    <source>
        <dbReference type="ARBA" id="ARBA00012448"/>
    </source>
</evidence>
<dbReference type="PANTHER" id="PTHR21581:SF6">
    <property type="entry name" value="TRAFFICKING PROTEIN PARTICLE COMPLEX SUBUNIT 12"/>
    <property type="match status" value="1"/>
</dbReference>
<comment type="function">
    <text evidence="1">Removes C-terminal D-alanyl residues from sugar-peptide cell wall precursors.</text>
</comment>
<evidence type="ECO:0000256" key="6">
    <source>
        <dbReference type="ARBA" id="ARBA00022670"/>
    </source>
</evidence>
<dbReference type="Pfam" id="PF07943">
    <property type="entry name" value="PBP5_C"/>
    <property type="match status" value="1"/>
</dbReference>
<keyword evidence="18" id="KW-1185">Reference proteome</keyword>
<dbReference type="GO" id="GO:0071555">
    <property type="term" value="P:cell wall organization"/>
    <property type="evidence" value="ECO:0007669"/>
    <property type="project" value="UniProtKB-KW"/>
</dbReference>
<feature type="active site" evidence="13">
    <location>
        <position position="131"/>
    </location>
</feature>
<dbReference type="InterPro" id="IPR037167">
    <property type="entry name" value="Peptidase_S11_C_sf"/>
</dbReference>
<dbReference type="SUPFAM" id="SSF56601">
    <property type="entry name" value="beta-lactamase/transpeptidase-like"/>
    <property type="match status" value="1"/>
</dbReference>
<keyword evidence="6" id="KW-0645">Protease</keyword>
<evidence type="ECO:0000256" key="2">
    <source>
        <dbReference type="ARBA" id="ARBA00004752"/>
    </source>
</evidence>
<keyword evidence="11" id="KW-0961">Cell wall biogenesis/degradation</keyword>
<keyword evidence="10" id="KW-0573">Peptidoglycan synthesis</keyword>
<feature type="domain" description="Peptidase S11 D-Ala-D-Ala carboxypeptidase A C-terminal" evidence="16">
    <location>
        <begin position="283"/>
        <end position="373"/>
    </location>
</feature>
<dbReference type="GO" id="GO:0008360">
    <property type="term" value="P:regulation of cell shape"/>
    <property type="evidence" value="ECO:0007669"/>
    <property type="project" value="UniProtKB-KW"/>
</dbReference>
<dbReference type="RefSeq" id="WP_189486826.1">
    <property type="nucleotide sequence ID" value="NZ_BMZO01000001.1"/>
</dbReference>
<dbReference type="GO" id="GO:0009252">
    <property type="term" value="P:peptidoglycan biosynthetic process"/>
    <property type="evidence" value="ECO:0007669"/>
    <property type="project" value="UniProtKB-UniPathway"/>
</dbReference>
<evidence type="ECO:0000256" key="5">
    <source>
        <dbReference type="ARBA" id="ARBA00022645"/>
    </source>
</evidence>
<dbReference type="InterPro" id="IPR012907">
    <property type="entry name" value="Peptidase_S11_C"/>
</dbReference>
<comment type="caution">
    <text evidence="17">The sequence shown here is derived from an EMBL/GenBank/DDBJ whole genome shotgun (WGS) entry which is preliminary data.</text>
</comment>
<dbReference type="GO" id="GO:0009002">
    <property type="term" value="F:serine-type D-Ala-D-Ala carboxypeptidase activity"/>
    <property type="evidence" value="ECO:0007669"/>
    <property type="project" value="UniProtKB-EC"/>
</dbReference>
<evidence type="ECO:0000256" key="11">
    <source>
        <dbReference type="ARBA" id="ARBA00023316"/>
    </source>
</evidence>
<evidence type="ECO:0000313" key="18">
    <source>
        <dbReference type="Proteomes" id="UP000641137"/>
    </source>
</evidence>
<evidence type="ECO:0000256" key="1">
    <source>
        <dbReference type="ARBA" id="ARBA00003217"/>
    </source>
</evidence>
<sequence>MRAAFIKRIIVSLFFIGVAGLAMAQDADESVSFGIQTRAPQAFLVDAETGTVLFSKNADQKVAPASLAKLMTAELVFKALHDGDLRMDQAFQITEDAWRRGGAPSRGSTMFAALKSNVAVSDLLQGLIVQSANDSAIVLGAGIAGSESAFATKMNERAAELGLSNSHFTNATGLPDPAQHVSMRDMTRLAQHIWRSYPQYYHYFSQEAFEWNRIFQRNRNPLLSLGIGADGLQTGNTEEAGFALVASATRDGRRLFAAMSGMADNKERGDEARKLIDWGFSNFERVHLFDEGEVIGTAVSFGANGKPVELRTDRVIDVLLPIAERDQIAVEVVYQGPIAAPVAADTRLGTLQVKRADEILYAAPVFAKTSVEAASLYSRASNALWELAFGWLRRWQRL</sequence>
<dbReference type="Pfam" id="PF00768">
    <property type="entry name" value="Peptidase_S11"/>
    <property type="match status" value="1"/>
</dbReference>
<dbReference type="InterPro" id="IPR015956">
    <property type="entry name" value="Peniciliin-bd_prot_C_sf"/>
</dbReference>
<dbReference type="PRINTS" id="PR00725">
    <property type="entry name" value="DADACBPTASE1"/>
</dbReference>
<dbReference type="SMART" id="SM00936">
    <property type="entry name" value="PBP5_C"/>
    <property type="match status" value="1"/>
</dbReference>
<proteinExistence type="inferred from homology"/>
<dbReference type="Gene3D" id="3.40.710.10">
    <property type="entry name" value="DD-peptidase/beta-lactamase superfamily"/>
    <property type="match status" value="1"/>
</dbReference>
<feature type="active site" description="Proton acceptor" evidence="13">
    <location>
        <position position="69"/>
    </location>
</feature>
<organism evidence="17 18">
    <name type="scientific">Limoniibacter endophyticus</name>
    <dbReference type="NCBI Taxonomy" id="1565040"/>
    <lineage>
        <taxon>Bacteria</taxon>
        <taxon>Pseudomonadati</taxon>
        <taxon>Pseudomonadota</taxon>
        <taxon>Alphaproteobacteria</taxon>
        <taxon>Hyphomicrobiales</taxon>
        <taxon>Bartonellaceae</taxon>
        <taxon>Limoniibacter</taxon>
    </lineage>
</organism>
<dbReference type="InterPro" id="IPR012338">
    <property type="entry name" value="Beta-lactam/transpept-like"/>
</dbReference>
<dbReference type="InterPro" id="IPR001967">
    <property type="entry name" value="Peptidase_S11_N"/>
</dbReference>
<evidence type="ECO:0000313" key="17">
    <source>
        <dbReference type="EMBL" id="GHC61020.1"/>
    </source>
</evidence>
<evidence type="ECO:0000256" key="7">
    <source>
        <dbReference type="ARBA" id="ARBA00022729"/>
    </source>
</evidence>
<feature type="active site" description="Acyl-ester intermediate" evidence="13">
    <location>
        <position position="66"/>
    </location>
</feature>
<accession>A0A8J3GFV4</accession>
<evidence type="ECO:0000256" key="13">
    <source>
        <dbReference type="PIRSR" id="PIRSR618044-1"/>
    </source>
</evidence>
<evidence type="ECO:0000256" key="14">
    <source>
        <dbReference type="RuleBase" id="RU004016"/>
    </source>
</evidence>
<evidence type="ECO:0000256" key="10">
    <source>
        <dbReference type="ARBA" id="ARBA00022984"/>
    </source>
</evidence>
<evidence type="ECO:0000256" key="3">
    <source>
        <dbReference type="ARBA" id="ARBA00007164"/>
    </source>
</evidence>
<comment type="catalytic activity">
    <reaction evidence="12">
        <text>Preferential cleavage: (Ac)2-L-Lys-D-Ala-|-D-Ala. Also transpeptidation of peptidyl-alanyl moieties that are N-acyl substituents of D-alanine.</text>
        <dbReference type="EC" id="3.4.16.4"/>
    </reaction>
</comment>
<keyword evidence="5 17" id="KW-0121">Carboxypeptidase</keyword>
<dbReference type="EMBL" id="BMZO01000001">
    <property type="protein sequence ID" value="GHC61020.1"/>
    <property type="molecule type" value="Genomic_DNA"/>
</dbReference>
<evidence type="ECO:0000256" key="9">
    <source>
        <dbReference type="ARBA" id="ARBA00022960"/>
    </source>
</evidence>
<evidence type="ECO:0000256" key="15">
    <source>
        <dbReference type="SAM" id="SignalP"/>
    </source>
</evidence>
<keyword evidence="8" id="KW-0378">Hydrolase</keyword>
<reference evidence="17" key="1">
    <citation type="journal article" date="2014" name="Int. J. Syst. Evol. Microbiol.">
        <title>Complete genome sequence of Corynebacterium casei LMG S-19264T (=DSM 44701T), isolated from a smear-ripened cheese.</title>
        <authorList>
            <consortium name="US DOE Joint Genome Institute (JGI-PGF)"/>
            <person name="Walter F."/>
            <person name="Albersmeier A."/>
            <person name="Kalinowski J."/>
            <person name="Ruckert C."/>
        </authorList>
    </citation>
    <scope>NUCLEOTIDE SEQUENCE</scope>
    <source>
        <strain evidence="17">KCTC 42097</strain>
    </source>
</reference>
<gene>
    <name evidence="17" type="ORF">GCM10010136_01370</name>
</gene>
<feature type="signal peptide" evidence="15">
    <location>
        <begin position="1"/>
        <end position="24"/>
    </location>
</feature>
<keyword evidence="7 15" id="KW-0732">Signal</keyword>
<dbReference type="Proteomes" id="UP000641137">
    <property type="component" value="Unassembled WGS sequence"/>
</dbReference>
<dbReference type="PANTHER" id="PTHR21581">
    <property type="entry name" value="D-ALANYL-D-ALANINE CARBOXYPEPTIDASE"/>
    <property type="match status" value="1"/>
</dbReference>
<dbReference type="EC" id="3.4.16.4" evidence="4"/>